<dbReference type="AlphaFoldDB" id="A0A7U3Q4S0"/>
<dbReference type="SUPFAM" id="SSF74653">
    <property type="entry name" value="TolA/TonB C-terminal domain"/>
    <property type="match status" value="1"/>
</dbReference>
<keyword evidence="13" id="KW-1185">Reference proteome</keyword>
<evidence type="ECO:0000256" key="6">
    <source>
        <dbReference type="ARBA" id="ARBA00022692"/>
    </source>
</evidence>
<dbReference type="KEGG" id="pex:IZT61_11060"/>
<name>A0A7U3Q4S0_9SPHI</name>
<evidence type="ECO:0000256" key="7">
    <source>
        <dbReference type="ARBA" id="ARBA00022927"/>
    </source>
</evidence>
<evidence type="ECO:0000256" key="5">
    <source>
        <dbReference type="ARBA" id="ARBA00022519"/>
    </source>
</evidence>
<evidence type="ECO:0000256" key="9">
    <source>
        <dbReference type="ARBA" id="ARBA00023136"/>
    </source>
</evidence>
<feature type="signal peptide" evidence="10">
    <location>
        <begin position="1"/>
        <end position="19"/>
    </location>
</feature>
<feature type="domain" description="TonB C-terminal" evidence="11">
    <location>
        <begin position="40"/>
        <end position="130"/>
    </location>
</feature>
<dbReference type="PANTHER" id="PTHR33446:SF2">
    <property type="entry name" value="PROTEIN TONB"/>
    <property type="match status" value="1"/>
</dbReference>
<keyword evidence="8" id="KW-1133">Transmembrane helix</keyword>
<keyword evidence="7" id="KW-0653">Protein transport</keyword>
<keyword evidence="10" id="KW-0732">Signal</keyword>
<keyword evidence="3" id="KW-0813">Transport</keyword>
<accession>A0A7U3Q4S0</accession>
<gene>
    <name evidence="12" type="ORF">IZT61_11060</name>
</gene>
<comment type="subcellular location">
    <subcellularLocation>
        <location evidence="1">Cell inner membrane</location>
        <topology evidence="1">Single-pass membrane protein</topology>
        <orientation evidence="1">Periplasmic side</orientation>
    </subcellularLocation>
</comment>
<reference evidence="12 13" key="1">
    <citation type="submission" date="2020-11" db="EMBL/GenBank/DDBJ databases">
        <title>Pedobacter endophytica, an endophytic bacteria isolated form Carex pumila.</title>
        <authorList>
            <person name="Peng Y."/>
            <person name="Jiang L."/>
            <person name="Lee J."/>
        </authorList>
    </citation>
    <scope>NUCLEOTIDE SEQUENCE [LARGE SCALE GENOMIC DNA]</scope>
    <source>
        <strain evidence="12 13">JBR3-12</strain>
    </source>
</reference>
<dbReference type="Gene3D" id="3.30.1150.10">
    <property type="match status" value="1"/>
</dbReference>
<evidence type="ECO:0000256" key="2">
    <source>
        <dbReference type="ARBA" id="ARBA00006555"/>
    </source>
</evidence>
<keyword evidence="4" id="KW-1003">Cell membrane</keyword>
<evidence type="ECO:0000256" key="1">
    <source>
        <dbReference type="ARBA" id="ARBA00004383"/>
    </source>
</evidence>
<dbReference type="EMBL" id="CP064939">
    <property type="protein sequence ID" value="QPH37655.1"/>
    <property type="molecule type" value="Genomic_DNA"/>
</dbReference>
<evidence type="ECO:0000256" key="10">
    <source>
        <dbReference type="SAM" id="SignalP"/>
    </source>
</evidence>
<protein>
    <submittedName>
        <fullName evidence="12">Energy transducer TonB</fullName>
    </submittedName>
</protein>
<dbReference type="NCBIfam" id="TIGR01352">
    <property type="entry name" value="tonB_Cterm"/>
    <property type="match status" value="1"/>
</dbReference>
<dbReference type="GO" id="GO:0055085">
    <property type="term" value="P:transmembrane transport"/>
    <property type="evidence" value="ECO:0007669"/>
    <property type="project" value="InterPro"/>
</dbReference>
<dbReference type="GO" id="GO:0015031">
    <property type="term" value="P:protein transport"/>
    <property type="evidence" value="ECO:0007669"/>
    <property type="project" value="UniProtKB-KW"/>
</dbReference>
<dbReference type="InterPro" id="IPR037682">
    <property type="entry name" value="TonB_C"/>
</dbReference>
<dbReference type="RefSeq" id="WP_196096970.1">
    <property type="nucleotide sequence ID" value="NZ_CP064939.1"/>
</dbReference>
<keyword evidence="9" id="KW-0472">Membrane</keyword>
<comment type="similarity">
    <text evidence="2">Belongs to the TonB family.</text>
</comment>
<proteinExistence type="inferred from homology"/>
<dbReference type="InterPro" id="IPR051045">
    <property type="entry name" value="TonB-dependent_transducer"/>
</dbReference>
<evidence type="ECO:0000259" key="11">
    <source>
        <dbReference type="PROSITE" id="PS52015"/>
    </source>
</evidence>
<evidence type="ECO:0000313" key="12">
    <source>
        <dbReference type="EMBL" id="QPH37655.1"/>
    </source>
</evidence>
<feature type="chain" id="PRO_5032884906" evidence="10">
    <location>
        <begin position="20"/>
        <end position="130"/>
    </location>
</feature>
<dbReference type="Proteomes" id="UP000594759">
    <property type="component" value="Chromosome"/>
</dbReference>
<dbReference type="InterPro" id="IPR006260">
    <property type="entry name" value="TonB/TolA_C"/>
</dbReference>
<dbReference type="GO" id="GO:0031992">
    <property type="term" value="F:energy transducer activity"/>
    <property type="evidence" value="ECO:0007669"/>
    <property type="project" value="TreeGrafter"/>
</dbReference>
<dbReference type="GO" id="GO:0098797">
    <property type="term" value="C:plasma membrane protein complex"/>
    <property type="evidence" value="ECO:0007669"/>
    <property type="project" value="TreeGrafter"/>
</dbReference>
<keyword evidence="5" id="KW-0997">Cell inner membrane</keyword>
<evidence type="ECO:0000256" key="3">
    <source>
        <dbReference type="ARBA" id="ARBA00022448"/>
    </source>
</evidence>
<keyword evidence="6" id="KW-0812">Transmembrane</keyword>
<evidence type="ECO:0000313" key="13">
    <source>
        <dbReference type="Proteomes" id="UP000594759"/>
    </source>
</evidence>
<evidence type="ECO:0000256" key="4">
    <source>
        <dbReference type="ARBA" id="ARBA00022475"/>
    </source>
</evidence>
<sequence>MRKLMILALLGAAMFINSAKGQSNKVVDFTSVDVQPAFPGGISNFMNYLGKEIKYPNVAKKNHVQGKVHLSFIVEKSGELKDIKVIKGLTTETNAEAIRVLKSSPKWNPGLVKGKPVRVKYHLPINFKLS</sequence>
<organism evidence="12 13">
    <name type="scientific">Pedobacter endophyticus</name>
    <dbReference type="NCBI Taxonomy" id="2789740"/>
    <lineage>
        <taxon>Bacteria</taxon>
        <taxon>Pseudomonadati</taxon>
        <taxon>Bacteroidota</taxon>
        <taxon>Sphingobacteriia</taxon>
        <taxon>Sphingobacteriales</taxon>
        <taxon>Sphingobacteriaceae</taxon>
        <taxon>Pedobacter</taxon>
    </lineage>
</organism>
<dbReference type="Pfam" id="PF03544">
    <property type="entry name" value="TonB_C"/>
    <property type="match status" value="1"/>
</dbReference>
<dbReference type="PROSITE" id="PS52015">
    <property type="entry name" value="TONB_CTD"/>
    <property type="match status" value="1"/>
</dbReference>
<evidence type="ECO:0000256" key="8">
    <source>
        <dbReference type="ARBA" id="ARBA00022989"/>
    </source>
</evidence>
<dbReference type="PANTHER" id="PTHR33446">
    <property type="entry name" value="PROTEIN TONB-RELATED"/>
    <property type="match status" value="1"/>
</dbReference>